<evidence type="ECO:0000256" key="1">
    <source>
        <dbReference type="ARBA" id="ARBA00006422"/>
    </source>
</evidence>
<dbReference type="InterPro" id="IPR017927">
    <property type="entry name" value="FAD-bd_FR_type"/>
</dbReference>
<dbReference type="InterPro" id="IPR023455">
    <property type="entry name" value="Dihydroorotate_DHASE_ETsu"/>
</dbReference>
<dbReference type="InterPro" id="IPR050353">
    <property type="entry name" value="PyrK_electron_transfer"/>
</dbReference>
<keyword evidence="4 11" id="KW-0001">2Fe-2S</keyword>
<dbReference type="GO" id="GO:0016491">
    <property type="term" value="F:oxidoreductase activity"/>
    <property type="evidence" value="ECO:0007669"/>
    <property type="project" value="InterPro"/>
</dbReference>
<keyword evidence="6 11" id="KW-0274">FAD</keyword>
<dbReference type="GO" id="GO:0051537">
    <property type="term" value="F:2 iron, 2 sulfur cluster binding"/>
    <property type="evidence" value="ECO:0007669"/>
    <property type="project" value="UniProtKB-KW"/>
</dbReference>
<dbReference type="Pfam" id="PF00175">
    <property type="entry name" value="NAD_binding_1"/>
    <property type="match status" value="1"/>
</dbReference>
<dbReference type="SUPFAM" id="SSF52343">
    <property type="entry name" value="Ferredoxin reductase-like, C-terminal NADP-linked domain"/>
    <property type="match status" value="1"/>
</dbReference>
<organism evidence="14">
    <name type="scientific">Turicibacter sanguinis</name>
    <dbReference type="NCBI Taxonomy" id="154288"/>
    <lineage>
        <taxon>Bacteria</taxon>
        <taxon>Bacillati</taxon>
        <taxon>Bacillota</taxon>
        <taxon>Erysipelotrichia</taxon>
        <taxon>Erysipelotrichales</taxon>
        <taxon>Turicibacteraceae</taxon>
        <taxon>Turicibacter</taxon>
    </lineage>
</organism>
<dbReference type="NCBIfam" id="NF000799">
    <property type="entry name" value="PRK00054.1-4"/>
    <property type="match status" value="1"/>
</dbReference>
<dbReference type="CDD" id="cd06218">
    <property type="entry name" value="DHOD_e_trans"/>
    <property type="match status" value="1"/>
</dbReference>
<comment type="caution">
    <text evidence="14">The sequence shown here is derived from an EMBL/GenBank/DDBJ whole genome shotgun (WGS) entry which is preliminary data.</text>
</comment>
<dbReference type="Gene3D" id="2.40.30.10">
    <property type="entry name" value="Translation factors"/>
    <property type="match status" value="1"/>
</dbReference>
<evidence type="ECO:0000256" key="10">
    <source>
        <dbReference type="ARBA" id="ARBA00023014"/>
    </source>
</evidence>
<dbReference type="UniPathway" id="UPA00070">
    <property type="reaction ID" value="UER00945"/>
</dbReference>
<keyword evidence="5 11" id="KW-0479">Metal-binding</keyword>
<evidence type="ECO:0000256" key="5">
    <source>
        <dbReference type="ARBA" id="ARBA00022723"/>
    </source>
</evidence>
<evidence type="ECO:0000256" key="8">
    <source>
        <dbReference type="ARBA" id="ARBA00022982"/>
    </source>
</evidence>
<comment type="cofactor">
    <cofactor evidence="11 12">
        <name>FAD</name>
        <dbReference type="ChEBI" id="CHEBI:57692"/>
    </cofactor>
    <text evidence="11 12">Binds 1 FAD per subunit.</text>
</comment>
<dbReference type="InterPro" id="IPR017938">
    <property type="entry name" value="Riboflavin_synthase-like_b-brl"/>
</dbReference>
<feature type="binding site" evidence="11 12">
    <location>
        <begin position="77"/>
        <end position="78"/>
    </location>
    <ligand>
        <name>FAD</name>
        <dbReference type="ChEBI" id="CHEBI:57692"/>
    </ligand>
</feature>
<sequence length="256" mass="28141">MRKVQKMTIVSQKMIAKNVFELVLSGDLVECMLQAGQFVNIKINEVAYPLLRRPISICHIDYELNQFTVIYRAEGEGTKLLSLKTAGELVDILGPLGTGFEIDEVQTSETVVLVGGGIGVPPMYEMAKRLNAKGVKVISVLGFASSADVFYEEEFKKFAEVYIATMDGSHGFKGNVVELMKSENLEFDWIFGCGPKVMLKAIETECGQTKKGYLSFEERMACGIGACYACVCQLNNGKMARVCKEGPVFKLGEVAL</sequence>
<dbReference type="PRINTS" id="PR00409">
    <property type="entry name" value="PHDIOXRDTASE"/>
</dbReference>
<dbReference type="Gene3D" id="3.40.50.80">
    <property type="entry name" value="Nucleotide-binding domain of ferredoxin-NADP reductase (FNR) module"/>
    <property type="match status" value="1"/>
</dbReference>
<comment type="similarity">
    <text evidence="1 11">Belongs to the PyrK family.</text>
</comment>
<evidence type="ECO:0000256" key="3">
    <source>
        <dbReference type="ARBA" id="ARBA00022630"/>
    </source>
</evidence>
<keyword evidence="9 11" id="KW-0408">Iron</keyword>
<comment type="cofactor">
    <cofactor evidence="11">
        <name>[2Fe-2S] cluster</name>
        <dbReference type="ChEBI" id="CHEBI:190135"/>
    </cofactor>
    <text evidence="11">Binds 1 [2Fe-2S] cluster per subunit.</text>
</comment>
<accession>A0A6G2CE25</accession>
<dbReference type="SUPFAM" id="SSF63380">
    <property type="entry name" value="Riboflavin synthase domain-like"/>
    <property type="match status" value="1"/>
</dbReference>
<dbReference type="AlphaFoldDB" id="A0A6G2CE25"/>
<evidence type="ECO:0000256" key="6">
    <source>
        <dbReference type="ARBA" id="ARBA00022827"/>
    </source>
</evidence>
<feature type="binding site" evidence="11 13">
    <location>
        <position position="222"/>
    </location>
    <ligand>
        <name>[2Fe-2S] cluster</name>
        <dbReference type="ChEBI" id="CHEBI:190135"/>
    </ligand>
</feature>
<evidence type="ECO:0000256" key="2">
    <source>
        <dbReference type="ARBA" id="ARBA00022448"/>
    </source>
</evidence>
<proteinExistence type="inferred from homology"/>
<dbReference type="RefSeq" id="WP_129821388.1">
    <property type="nucleotide sequence ID" value="NZ_RCYV01000006.1"/>
</dbReference>
<evidence type="ECO:0000256" key="4">
    <source>
        <dbReference type="ARBA" id="ARBA00022714"/>
    </source>
</evidence>
<dbReference type="GO" id="GO:0009055">
    <property type="term" value="F:electron transfer activity"/>
    <property type="evidence" value="ECO:0007669"/>
    <property type="project" value="UniProtKB-UniRule"/>
</dbReference>
<comment type="function">
    <text evidence="11">Responsible for channeling the electrons from the oxidation of dihydroorotate from the FMN redox center in the PyrD type B subunit to the ultimate electron acceptor NAD(+).</text>
</comment>
<dbReference type="PIRSF" id="PIRSF006816">
    <property type="entry name" value="Cyc3_hyd_g"/>
    <property type="match status" value="1"/>
</dbReference>
<name>A0A6G2CE25_9FIRM</name>
<feature type="binding site" evidence="11 13">
    <location>
        <position position="243"/>
    </location>
    <ligand>
        <name>[2Fe-2S] cluster</name>
        <dbReference type="ChEBI" id="CHEBI:190135"/>
    </ligand>
</feature>
<reference evidence="14" key="1">
    <citation type="journal article" date="2019" name="Nat. Med.">
        <title>A library of human gut bacterial isolates paired with longitudinal multiomics data enables mechanistic microbiome research.</title>
        <authorList>
            <person name="Poyet M."/>
            <person name="Groussin M."/>
            <person name="Gibbons S.M."/>
            <person name="Avila-Pacheco J."/>
            <person name="Jiang X."/>
            <person name="Kearney S.M."/>
            <person name="Perrotta A.R."/>
            <person name="Berdy B."/>
            <person name="Zhao S."/>
            <person name="Lieberman T.D."/>
            <person name="Swanson P.K."/>
            <person name="Smith M."/>
            <person name="Roesemann S."/>
            <person name="Alexander J.E."/>
            <person name="Rich S.A."/>
            <person name="Livny J."/>
            <person name="Vlamakis H."/>
            <person name="Clish C."/>
            <person name="Bullock K."/>
            <person name="Deik A."/>
            <person name="Scott J."/>
            <person name="Pierce K.A."/>
            <person name="Xavier R.J."/>
            <person name="Alm E.J."/>
        </authorList>
    </citation>
    <scope>NUCLEOTIDE SEQUENCE</scope>
    <source>
        <strain evidence="14">BIOML-A179</strain>
    </source>
</reference>
<dbReference type="InterPro" id="IPR001433">
    <property type="entry name" value="OxRdtase_FAD/NAD-bd"/>
</dbReference>
<evidence type="ECO:0000256" key="13">
    <source>
        <dbReference type="PIRSR" id="PIRSR006816-2"/>
    </source>
</evidence>
<dbReference type="Gene3D" id="2.10.240.10">
    <property type="entry name" value="Dihydroorotate dehydrogenase, electron transfer subunit"/>
    <property type="match status" value="1"/>
</dbReference>
<dbReference type="EMBL" id="WMQV01000008">
    <property type="protein sequence ID" value="MTL93913.1"/>
    <property type="molecule type" value="Genomic_DNA"/>
</dbReference>
<dbReference type="GO" id="GO:0044205">
    <property type="term" value="P:'de novo' UMP biosynthetic process"/>
    <property type="evidence" value="ECO:0007669"/>
    <property type="project" value="UniProtKB-UniRule"/>
</dbReference>
<evidence type="ECO:0000313" key="14">
    <source>
        <dbReference type="EMBL" id="MTL93913.1"/>
    </source>
</evidence>
<evidence type="ECO:0000256" key="12">
    <source>
        <dbReference type="PIRSR" id="PIRSR006816-1"/>
    </source>
</evidence>
<gene>
    <name evidence="11" type="primary">pyrK</name>
    <name evidence="14" type="ORF">GMA64_05195</name>
</gene>
<keyword evidence="7 11" id="KW-0665">Pyrimidine biosynthesis</keyword>
<keyword evidence="3 11" id="KW-0285">Flavoprotein</keyword>
<dbReference type="PANTHER" id="PTHR43513:SF3">
    <property type="entry name" value="DIHYDROOROTATE DEHYDROGENASE B (NAD(+)), ELECTRON TRANSFER SUBUNIT-RELATED"/>
    <property type="match status" value="1"/>
</dbReference>
<dbReference type="PROSITE" id="PS51384">
    <property type="entry name" value="FAD_FR"/>
    <property type="match status" value="1"/>
</dbReference>
<keyword evidence="2 11" id="KW-0813">Transport</keyword>
<dbReference type="PANTHER" id="PTHR43513">
    <property type="entry name" value="DIHYDROOROTATE DEHYDROGENASE B (NAD(+)), ELECTRON TRANSFER SUBUNIT"/>
    <property type="match status" value="1"/>
</dbReference>
<dbReference type="Pfam" id="PF10418">
    <property type="entry name" value="DHODB_Fe-S_bind"/>
    <property type="match status" value="1"/>
</dbReference>
<comment type="cofactor">
    <cofactor evidence="13">
        <name>[2Fe-2S] cluster</name>
        <dbReference type="ChEBI" id="CHEBI:190135"/>
    </cofactor>
    <text evidence="13">Binds 1 [2Fe-2S] cluster per subunit.</text>
</comment>
<evidence type="ECO:0000256" key="7">
    <source>
        <dbReference type="ARBA" id="ARBA00022975"/>
    </source>
</evidence>
<dbReference type="GO" id="GO:0046872">
    <property type="term" value="F:metal ion binding"/>
    <property type="evidence" value="ECO:0007669"/>
    <property type="project" value="UniProtKB-KW"/>
</dbReference>
<dbReference type="InterPro" id="IPR037117">
    <property type="entry name" value="Dihydroorotate_DH_ele_sf"/>
</dbReference>
<dbReference type="InterPro" id="IPR019480">
    <property type="entry name" value="Dihydroorotate_DH_Fe-S-bd"/>
</dbReference>
<dbReference type="NCBIfam" id="NF000797">
    <property type="entry name" value="PRK00054.1-2"/>
    <property type="match status" value="1"/>
</dbReference>
<feature type="binding site" evidence="11 12">
    <location>
        <begin position="70"/>
        <end position="72"/>
    </location>
    <ligand>
        <name>FAD</name>
        <dbReference type="ChEBI" id="CHEBI:57692"/>
    </ligand>
</feature>
<dbReference type="InterPro" id="IPR012165">
    <property type="entry name" value="Cyt_c3_hydrogenase_gsu"/>
</dbReference>
<evidence type="ECO:0000256" key="9">
    <source>
        <dbReference type="ARBA" id="ARBA00023004"/>
    </source>
</evidence>
<comment type="pathway">
    <text evidence="11">Pyrimidine metabolism; UMP biosynthesis via de novo pathway; orotate from (S)-dihydroorotate (NAD(+) route): step 1/1.</text>
</comment>
<keyword evidence="8 11" id="KW-0249">Electron transport</keyword>
<dbReference type="HAMAP" id="MF_01211">
    <property type="entry name" value="DHODB_Fe_S_bind"/>
    <property type="match status" value="1"/>
</dbReference>
<evidence type="ECO:0000256" key="11">
    <source>
        <dbReference type="HAMAP-Rule" id="MF_01211"/>
    </source>
</evidence>
<keyword evidence="10 11" id="KW-0411">Iron-sulfur</keyword>
<protein>
    <recommendedName>
        <fullName evidence="11">Dihydroorotate dehydrogenase B (NAD(+)), electron transfer subunit</fullName>
    </recommendedName>
    <alternativeName>
        <fullName evidence="11">Dihydroorotate oxidase B, electron transfer subunit</fullName>
    </alternativeName>
</protein>
<feature type="binding site" evidence="11 13">
    <location>
        <position position="230"/>
    </location>
    <ligand>
        <name>[2Fe-2S] cluster</name>
        <dbReference type="ChEBI" id="CHEBI:190135"/>
    </ligand>
</feature>
<comment type="subunit">
    <text evidence="11">Heterotetramer of 2 PyrK and 2 PyrD type B subunits.</text>
</comment>
<dbReference type="GO" id="GO:0050660">
    <property type="term" value="F:flavin adenine dinucleotide binding"/>
    <property type="evidence" value="ECO:0007669"/>
    <property type="project" value="InterPro"/>
</dbReference>
<feature type="binding site" evidence="11 13">
    <location>
        <position position="227"/>
    </location>
    <ligand>
        <name>[2Fe-2S] cluster</name>
        <dbReference type="ChEBI" id="CHEBI:190135"/>
    </ligand>
</feature>
<feature type="binding site" evidence="11 12">
    <location>
        <begin position="53"/>
        <end position="56"/>
    </location>
    <ligand>
        <name>FAD</name>
        <dbReference type="ChEBI" id="CHEBI:57692"/>
    </ligand>
</feature>
<dbReference type="InterPro" id="IPR039261">
    <property type="entry name" value="FNR_nucleotide-bd"/>
</dbReference>